<dbReference type="KEGG" id="swp:swp_1054"/>
<evidence type="ECO:0008006" key="3">
    <source>
        <dbReference type="Google" id="ProtNLM"/>
    </source>
</evidence>
<evidence type="ECO:0000313" key="1">
    <source>
        <dbReference type="EMBL" id="ACJ27855.1"/>
    </source>
</evidence>
<dbReference type="Proteomes" id="UP000000753">
    <property type="component" value="Chromosome"/>
</dbReference>
<proteinExistence type="predicted"/>
<accession>B8CJ93</accession>
<dbReference type="Pfam" id="PF11964">
    <property type="entry name" value="SpoIIAA-like"/>
    <property type="match status" value="1"/>
</dbReference>
<dbReference type="AlphaFoldDB" id="B8CJ93"/>
<dbReference type="SUPFAM" id="SSF52091">
    <property type="entry name" value="SpoIIaa-like"/>
    <property type="match status" value="1"/>
</dbReference>
<evidence type="ECO:0000313" key="2">
    <source>
        <dbReference type="Proteomes" id="UP000000753"/>
    </source>
</evidence>
<reference evidence="1 2" key="1">
    <citation type="journal article" date="2008" name="PLoS ONE">
        <title>Environmental adaptation: genomic analysis of the piezotolerant and psychrotolerant deep-sea iron reducing bacterium Shewanella piezotolerans WP3.</title>
        <authorList>
            <person name="Wang F."/>
            <person name="Wang J."/>
            <person name="Jian H."/>
            <person name="Zhang B."/>
            <person name="Li S."/>
            <person name="Wang F."/>
            <person name="Zeng X."/>
            <person name="Gao L."/>
            <person name="Bartlett D.H."/>
            <person name="Yu J."/>
            <person name="Hu S."/>
            <person name="Xiao X."/>
        </authorList>
    </citation>
    <scope>NUCLEOTIDE SEQUENCE [LARGE SCALE GENOMIC DNA]</scope>
    <source>
        <strain evidence="2">WP3 / JCM 13877</strain>
    </source>
</reference>
<keyword evidence="2" id="KW-1185">Reference proteome</keyword>
<dbReference type="EMBL" id="CP000472">
    <property type="protein sequence ID" value="ACJ27855.1"/>
    <property type="molecule type" value="Genomic_DNA"/>
</dbReference>
<dbReference type="eggNOG" id="ENOG5032S70">
    <property type="taxonomic scope" value="Bacteria"/>
</dbReference>
<dbReference type="RefSeq" id="WP_020911233.1">
    <property type="nucleotide sequence ID" value="NC_011566.1"/>
</dbReference>
<gene>
    <name evidence="1" type="ordered locus">swp_1054</name>
</gene>
<dbReference type="STRING" id="225849.swp_1054"/>
<name>B8CJ93_SHEPW</name>
<dbReference type="HOGENOM" id="CLU_137390_4_1_6"/>
<dbReference type="InterPro" id="IPR036513">
    <property type="entry name" value="STAS_dom_sf"/>
</dbReference>
<dbReference type="InterPro" id="IPR038396">
    <property type="entry name" value="SpoIIAA-like_sf"/>
</dbReference>
<protein>
    <recommendedName>
        <fullName evidence="3">STAS/SEC14 domain-containing protein</fullName>
    </recommendedName>
</protein>
<dbReference type="Gene3D" id="3.40.50.10600">
    <property type="entry name" value="SpoIIaa-like domains"/>
    <property type="match status" value="1"/>
</dbReference>
<dbReference type="InterPro" id="IPR021866">
    <property type="entry name" value="SpoIIAA-like"/>
</dbReference>
<dbReference type="OrthoDB" id="555504at2"/>
<organism evidence="1 2">
    <name type="scientific">Shewanella piezotolerans (strain WP3 / JCM 13877)</name>
    <dbReference type="NCBI Taxonomy" id="225849"/>
    <lineage>
        <taxon>Bacteria</taxon>
        <taxon>Pseudomonadati</taxon>
        <taxon>Pseudomonadota</taxon>
        <taxon>Gammaproteobacteria</taxon>
        <taxon>Alteromonadales</taxon>
        <taxon>Shewanellaceae</taxon>
        <taxon>Shewanella</taxon>
    </lineage>
</organism>
<sequence length="126" mass="14657">MSDKRHGISIGIERFGDKFHLSFTAKGKLTHQDYQYMVPMIESALAEVQHPEINVVADVTELDGWEVRAAWDDLKLGLAHKREFKKIAVVGSGDFQEWMTKIGSWFMPYDAKFFEDKEQAYKWLKD</sequence>